<dbReference type="InterPro" id="IPR045942">
    <property type="entry name" value="DUF6362"/>
</dbReference>
<evidence type="ECO:0000259" key="1">
    <source>
        <dbReference type="Pfam" id="PF19889"/>
    </source>
</evidence>
<dbReference type="Pfam" id="PF19889">
    <property type="entry name" value="DUF6362"/>
    <property type="match status" value="1"/>
</dbReference>
<dbReference type="AlphaFoldDB" id="A0A397NM91"/>
<sequence length="173" mass="19505">MTKVEGQGDGSVVPLEGALLPAIWTFDMVQDRLIEAMIMLWRMPDRERGWQRVRSLWPDIWRHNHFGDYADTDPDAVPRVPPATREEIGEMEEALGWMRFVPDRDRKLVGLAIGRLARGERAVAWRDLLAPMGVKRGADGLRMRYGRAINRICVALSGGNPLASVSTPEICDL</sequence>
<keyword evidence="3" id="KW-1185">Reference proteome</keyword>
<reference evidence="2 3" key="1">
    <citation type="submission" date="2018-08" db="EMBL/GenBank/DDBJ databases">
        <title>Genomic Encyclopedia of Type Strains, Phase IV (KMG-IV): sequencing the most valuable type-strain genomes for metagenomic binning, comparative biology and taxonomic classification.</title>
        <authorList>
            <person name="Goeker M."/>
        </authorList>
    </citation>
    <scope>NUCLEOTIDE SEQUENCE [LARGE SCALE GENOMIC DNA]</scope>
    <source>
        <strain evidence="2 3">DSM 25527</strain>
    </source>
</reference>
<gene>
    <name evidence="2" type="ORF">DFR49_3373</name>
</gene>
<protein>
    <recommendedName>
        <fullName evidence="1">DUF6362 domain-containing protein</fullName>
    </recommendedName>
</protein>
<dbReference type="EMBL" id="QXDC01000004">
    <property type="protein sequence ID" value="RIA37488.1"/>
    <property type="molecule type" value="Genomic_DNA"/>
</dbReference>
<comment type="caution">
    <text evidence="2">The sequence shown here is derived from an EMBL/GenBank/DDBJ whole genome shotgun (WGS) entry which is preliminary data.</text>
</comment>
<evidence type="ECO:0000313" key="2">
    <source>
        <dbReference type="EMBL" id="RIA37488.1"/>
    </source>
</evidence>
<dbReference type="RefSeq" id="WP_245968607.1">
    <property type="nucleotide sequence ID" value="NZ_QXDC01000004.1"/>
</dbReference>
<evidence type="ECO:0000313" key="3">
    <source>
        <dbReference type="Proteomes" id="UP000266568"/>
    </source>
</evidence>
<name>A0A397NM91_9SPHN</name>
<proteinExistence type="predicted"/>
<dbReference type="Proteomes" id="UP000266568">
    <property type="component" value="Unassembled WGS sequence"/>
</dbReference>
<organism evidence="2 3">
    <name type="scientific">Hephaestia caeni</name>
    <dbReference type="NCBI Taxonomy" id="645617"/>
    <lineage>
        <taxon>Bacteria</taxon>
        <taxon>Pseudomonadati</taxon>
        <taxon>Pseudomonadota</taxon>
        <taxon>Alphaproteobacteria</taxon>
        <taxon>Sphingomonadales</taxon>
        <taxon>Sphingomonadaceae</taxon>
        <taxon>Hephaestia</taxon>
    </lineage>
</organism>
<feature type="domain" description="DUF6362" evidence="1">
    <location>
        <begin position="42"/>
        <end position="138"/>
    </location>
</feature>
<accession>A0A397NM91</accession>